<dbReference type="NCBIfam" id="TIGR02419">
    <property type="entry name" value="C4_traR_proteo"/>
    <property type="match status" value="1"/>
</dbReference>
<dbReference type="Pfam" id="PF01258">
    <property type="entry name" value="zf-dskA_traR"/>
    <property type="match status" value="1"/>
</dbReference>
<evidence type="ECO:0000259" key="5">
    <source>
        <dbReference type="Pfam" id="PF01258"/>
    </source>
</evidence>
<evidence type="ECO:0000256" key="1">
    <source>
        <dbReference type="ARBA" id="ARBA00022723"/>
    </source>
</evidence>
<dbReference type="PANTHER" id="PTHR38777">
    <property type="entry name" value="FELS-2 PROPHAGE PROTEIN"/>
    <property type="match status" value="1"/>
</dbReference>
<gene>
    <name evidence="6" type="ORF">WLF18_07645</name>
</gene>
<protein>
    <submittedName>
        <fullName evidence="6">TraR/DksA family transcriptional regulator</fullName>
    </submittedName>
</protein>
<dbReference type="PANTHER" id="PTHR38777:SF1">
    <property type="entry name" value="DNAK SUPPRESSOR PROTEIN"/>
    <property type="match status" value="1"/>
</dbReference>
<keyword evidence="3" id="KW-0862">Zinc</keyword>
<name>A0ABU8ZXA5_9PSED</name>
<organism evidence="6 7">
    <name type="scientific">Pseudomonas shirazensis</name>
    <dbReference type="NCBI Taxonomy" id="2745494"/>
    <lineage>
        <taxon>Bacteria</taxon>
        <taxon>Pseudomonadati</taxon>
        <taxon>Pseudomonadota</taxon>
        <taxon>Gammaproteobacteria</taxon>
        <taxon>Pseudomonadales</taxon>
        <taxon>Pseudomonadaceae</taxon>
        <taxon>Pseudomonas</taxon>
    </lineage>
</organism>
<keyword evidence="1" id="KW-0479">Metal-binding</keyword>
<evidence type="ECO:0000256" key="3">
    <source>
        <dbReference type="ARBA" id="ARBA00022833"/>
    </source>
</evidence>
<reference evidence="6 7" key="1">
    <citation type="submission" date="2024-03" db="EMBL/GenBank/DDBJ databases">
        <title>Screening, Identification and Application of a Plant Lactobacillus Strain.</title>
        <authorList>
            <person name="Li Y.L."/>
        </authorList>
    </citation>
    <scope>NUCLEOTIDE SEQUENCE [LARGE SCALE GENOMIC DNA]</scope>
    <source>
        <strain evidence="6 7">JDB</strain>
    </source>
</reference>
<evidence type="ECO:0000313" key="7">
    <source>
        <dbReference type="Proteomes" id="UP001386972"/>
    </source>
</evidence>
<evidence type="ECO:0000256" key="2">
    <source>
        <dbReference type="ARBA" id="ARBA00022771"/>
    </source>
</evidence>
<dbReference type="EMBL" id="JBBNAW010000004">
    <property type="protein sequence ID" value="MEK2608973.1"/>
    <property type="molecule type" value="Genomic_DNA"/>
</dbReference>
<keyword evidence="2" id="KW-0863">Zinc-finger</keyword>
<proteinExistence type="predicted"/>
<dbReference type="PROSITE" id="PS51128">
    <property type="entry name" value="ZF_DKSA_2"/>
    <property type="match status" value="1"/>
</dbReference>
<evidence type="ECO:0000313" key="6">
    <source>
        <dbReference type="EMBL" id="MEK2608973.1"/>
    </source>
</evidence>
<feature type="domain" description="Zinc finger DksA/TraR C4-type" evidence="5">
    <location>
        <begin position="36"/>
        <end position="62"/>
    </location>
</feature>
<dbReference type="SUPFAM" id="SSF57716">
    <property type="entry name" value="Glucocorticoid receptor-like (DNA-binding domain)"/>
    <property type="match status" value="1"/>
</dbReference>
<sequence length="73" mass="7981">MADIADVANDRVDLFLELALAARRATTQGRESLTECMDCDEPIPEARRLAAKGCYRCIDCQGNADKKGLRHAG</sequence>
<dbReference type="InterPro" id="IPR012783">
    <property type="entry name" value="Znf_C4_TraR"/>
</dbReference>
<keyword evidence="7" id="KW-1185">Reference proteome</keyword>
<dbReference type="Proteomes" id="UP001386972">
    <property type="component" value="Unassembled WGS sequence"/>
</dbReference>
<feature type="zinc finger region" description="dksA C4-type" evidence="4">
    <location>
        <begin position="36"/>
        <end position="60"/>
    </location>
</feature>
<accession>A0ABU8ZXA5</accession>
<dbReference type="InterPro" id="IPR000962">
    <property type="entry name" value="Znf_DskA_TraR"/>
</dbReference>
<evidence type="ECO:0000256" key="4">
    <source>
        <dbReference type="PROSITE-ProRule" id="PRU00510"/>
    </source>
</evidence>
<comment type="caution">
    <text evidence="6">The sequence shown here is derived from an EMBL/GenBank/DDBJ whole genome shotgun (WGS) entry which is preliminary data.</text>
</comment>